<keyword evidence="5 6" id="KW-0472">Membrane</keyword>
<reference evidence="8 10" key="2">
    <citation type="submission" date="2019-03" db="EMBL/GenBank/DDBJ databases">
        <title>Genomic Encyclopedia of Type Strains, Phase IV (KMG-IV): sequencing the most valuable type-strain genomes for metagenomic binning, comparative biology and taxonomic classification.</title>
        <authorList>
            <person name="Goeker M."/>
        </authorList>
    </citation>
    <scope>NUCLEOTIDE SEQUENCE [LARGE SCALE GENOMIC DNA]</scope>
    <source>
        <strain evidence="8 10">DSM 101483</strain>
    </source>
</reference>
<dbReference type="KEGG" id="dej:AWY79_15535"/>
<evidence type="ECO:0000256" key="5">
    <source>
        <dbReference type="ARBA" id="ARBA00023136"/>
    </source>
</evidence>
<dbReference type="Proteomes" id="UP000295506">
    <property type="component" value="Unassembled WGS sequence"/>
</dbReference>
<keyword evidence="6" id="KW-0050">Antiport</keyword>
<feature type="transmembrane region" description="Helical" evidence="6">
    <location>
        <begin position="21"/>
        <end position="43"/>
    </location>
</feature>
<keyword evidence="6" id="KW-0915">Sodium</keyword>
<comment type="function">
    <text evidence="6">Na(+)/H(+) antiporter that extrudes sodium in exchange for external protons.</text>
</comment>
<keyword evidence="2 6" id="KW-1003">Cell membrane</keyword>
<feature type="transmembrane region" description="Helical" evidence="6">
    <location>
        <begin position="382"/>
        <end position="408"/>
    </location>
</feature>
<keyword evidence="9" id="KW-1185">Reference proteome</keyword>
<dbReference type="Proteomes" id="UP000055611">
    <property type="component" value="Chromosome"/>
</dbReference>
<reference evidence="7 9" key="1">
    <citation type="journal article" date="2016" name="Front. Microbiol.">
        <title>Genome Sequence of the Piezophilic, Mesophilic Sulfate-Reducing Bacterium Desulfovibrio indicus J2T.</title>
        <authorList>
            <person name="Cao J."/>
            <person name="Maignien L."/>
            <person name="Shao Z."/>
            <person name="Alain K."/>
            <person name="Jebbar M."/>
        </authorList>
    </citation>
    <scope>NUCLEOTIDE SEQUENCE [LARGE SCALE GENOMIC DNA]</scope>
    <source>
        <strain evidence="7 9">J2</strain>
    </source>
</reference>
<dbReference type="HAMAP" id="MF_01844">
    <property type="entry name" value="NhaA"/>
    <property type="match status" value="1"/>
</dbReference>
<dbReference type="InterPro" id="IPR004670">
    <property type="entry name" value="NhaA"/>
</dbReference>
<dbReference type="InterPro" id="IPR023171">
    <property type="entry name" value="Na/H_antiporter_dom_sf"/>
</dbReference>
<dbReference type="GO" id="GO:0006885">
    <property type="term" value="P:regulation of pH"/>
    <property type="evidence" value="ECO:0007669"/>
    <property type="project" value="UniProtKB-UniRule"/>
</dbReference>
<evidence type="ECO:0000313" key="10">
    <source>
        <dbReference type="Proteomes" id="UP000295506"/>
    </source>
</evidence>
<dbReference type="Pfam" id="PF06965">
    <property type="entry name" value="Na_H_antiport_1"/>
    <property type="match status" value="1"/>
</dbReference>
<keyword evidence="3 6" id="KW-0812">Transmembrane</keyword>
<sequence length="457" mass="48309">MSVPKSRDFPIHYLLSSFDKFFKMEAAGGLALMACTIAALTWANSPWAASYDALWQTKLTVGAGGWVLSKPALLWINDGLMAIFFFVVGLEIKRELLVGGLSTPSQTIMPVAAAVGGMAVPALIYFTLNAGQESAAGWGIPMATDIAFALGIMSLLGRRVPVGLKIFLTAVAIVDDIGAILVIAVFYTTSLNLAALFTGLAVLGLMAVLNLRWGIRHSIPYLVLGVVVWFAFLLSGIHATIAGVLAAMTIPAGTRMNCSTFVEELRGAAEVFEMAITPGKSVLTNKEQQMALHSLEHAYEAATTPLQNIEHALHPWVSFFIMPVFALANAGVPLRADVFAELLTPVSLGVFLGLVVGKQVGVTGACWLVHKLGLADFPSRTTLVHLWGAACLAGVGFTMSIFIGNLAFSEAPALIALAKIAILFASLVSGLLGYLVLRWLTPDDGDAGPPSGDAWPS</sequence>
<dbReference type="GO" id="GO:0015385">
    <property type="term" value="F:sodium:proton antiporter activity"/>
    <property type="evidence" value="ECO:0007669"/>
    <property type="project" value="UniProtKB-UniRule"/>
</dbReference>
<name>A0A126QQZ8_9BACT</name>
<dbReference type="NCBIfam" id="TIGR00773">
    <property type="entry name" value="NhaA"/>
    <property type="match status" value="1"/>
</dbReference>
<feature type="transmembrane region" description="Helical" evidence="6">
    <location>
        <begin position="420"/>
        <end position="440"/>
    </location>
</feature>
<keyword evidence="6" id="KW-0739">Sodium transport</keyword>
<feature type="transmembrane region" description="Helical" evidence="6">
    <location>
        <begin position="166"/>
        <end position="187"/>
    </location>
</feature>
<comment type="catalytic activity">
    <reaction evidence="6">
        <text>Na(+)(in) + 2 H(+)(out) = Na(+)(out) + 2 H(+)(in)</text>
        <dbReference type="Rhea" id="RHEA:29251"/>
        <dbReference type="ChEBI" id="CHEBI:15378"/>
        <dbReference type="ChEBI" id="CHEBI:29101"/>
    </reaction>
</comment>
<keyword evidence="6" id="KW-0813">Transport</keyword>
<dbReference type="AlphaFoldDB" id="A0A126QQZ8"/>
<dbReference type="EMBL" id="CP014206">
    <property type="protein sequence ID" value="AMK12411.1"/>
    <property type="molecule type" value="Genomic_DNA"/>
</dbReference>
<feature type="transmembrane region" description="Helical" evidence="6">
    <location>
        <begin position="346"/>
        <end position="370"/>
    </location>
</feature>
<feature type="transmembrane region" description="Helical" evidence="6">
    <location>
        <begin position="108"/>
        <end position="126"/>
    </location>
</feature>
<feature type="transmembrane region" description="Helical" evidence="6">
    <location>
        <begin position="138"/>
        <end position="157"/>
    </location>
</feature>
<comment type="subcellular location">
    <subcellularLocation>
        <location evidence="1">Cell inner membrane</location>
        <topology evidence="1">Multi-pass membrane protein</topology>
    </subcellularLocation>
    <subcellularLocation>
        <location evidence="6">Cell membrane</location>
        <topology evidence="6">Multi-pass membrane protein</topology>
    </subcellularLocation>
</comment>
<dbReference type="EMBL" id="SOBK01000002">
    <property type="protein sequence ID" value="TDT90710.1"/>
    <property type="molecule type" value="Genomic_DNA"/>
</dbReference>
<feature type="transmembrane region" description="Helical" evidence="6">
    <location>
        <begin position="193"/>
        <end position="209"/>
    </location>
</feature>
<dbReference type="Gene3D" id="1.20.1530.10">
    <property type="entry name" value="Na+/H+ antiporter like domain"/>
    <property type="match status" value="1"/>
</dbReference>
<feature type="transmembrane region" description="Helical" evidence="6">
    <location>
        <begin position="221"/>
        <end position="247"/>
    </location>
</feature>
<gene>
    <name evidence="6" type="primary">nhaA</name>
    <name evidence="7" type="ORF">AWY79_15535</name>
    <name evidence="8" type="ORF">EDC59_102140</name>
</gene>
<feature type="transmembrane region" description="Helical" evidence="6">
    <location>
        <begin position="63"/>
        <end position="88"/>
    </location>
</feature>
<evidence type="ECO:0000313" key="7">
    <source>
        <dbReference type="EMBL" id="AMK12411.1"/>
    </source>
</evidence>
<dbReference type="RefSeq" id="WP_066805952.1">
    <property type="nucleotide sequence ID" value="NZ_CP014206.1"/>
</dbReference>
<keyword evidence="4 6" id="KW-1133">Transmembrane helix</keyword>
<feature type="transmembrane region" description="Helical" evidence="6">
    <location>
        <begin position="316"/>
        <end position="334"/>
    </location>
</feature>
<evidence type="ECO:0000256" key="3">
    <source>
        <dbReference type="ARBA" id="ARBA00022692"/>
    </source>
</evidence>
<proteinExistence type="inferred from homology"/>
<comment type="similarity">
    <text evidence="6">Belongs to the NhaA Na(+)/H(+) (TC 2.A.33) antiporter family.</text>
</comment>
<evidence type="ECO:0000256" key="4">
    <source>
        <dbReference type="ARBA" id="ARBA00022989"/>
    </source>
</evidence>
<evidence type="ECO:0000313" key="8">
    <source>
        <dbReference type="EMBL" id="TDT90710.1"/>
    </source>
</evidence>
<dbReference type="PANTHER" id="PTHR30341:SF0">
    <property type="entry name" value="NA(+)_H(+) ANTIPORTER NHAA"/>
    <property type="match status" value="1"/>
</dbReference>
<dbReference type="GO" id="GO:0005886">
    <property type="term" value="C:plasma membrane"/>
    <property type="evidence" value="ECO:0007669"/>
    <property type="project" value="UniProtKB-SubCell"/>
</dbReference>
<organism evidence="8 10">
    <name type="scientific">Pseudodesulfovibrio indicus</name>
    <dbReference type="NCBI Taxonomy" id="1716143"/>
    <lineage>
        <taxon>Bacteria</taxon>
        <taxon>Pseudomonadati</taxon>
        <taxon>Thermodesulfobacteriota</taxon>
        <taxon>Desulfovibrionia</taxon>
        <taxon>Desulfovibrionales</taxon>
        <taxon>Desulfovibrionaceae</taxon>
    </lineage>
</organism>
<protein>
    <recommendedName>
        <fullName evidence="6">Na(+)/H(+) antiporter NhaA</fullName>
    </recommendedName>
    <alternativeName>
        <fullName evidence="6">Sodium/proton antiporter NhaA</fullName>
    </alternativeName>
</protein>
<evidence type="ECO:0000256" key="2">
    <source>
        <dbReference type="ARBA" id="ARBA00022475"/>
    </source>
</evidence>
<dbReference type="PANTHER" id="PTHR30341">
    <property type="entry name" value="SODIUM ION/PROTON ANTIPORTER NHAA-RELATED"/>
    <property type="match status" value="1"/>
</dbReference>
<evidence type="ECO:0000256" key="6">
    <source>
        <dbReference type="HAMAP-Rule" id="MF_01844"/>
    </source>
</evidence>
<dbReference type="OrthoDB" id="9808135at2"/>
<keyword evidence="6" id="KW-0406">Ion transport</keyword>
<evidence type="ECO:0000256" key="1">
    <source>
        <dbReference type="ARBA" id="ARBA00004429"/>
    </source>
</evidence>
<evidence type="ECO:0000313" key="9">
    <source>
        <dbReference type="Proteomes" id="UP000055611"/>
    </source>
</evidence>
<accession>A0A126QQZ8</accession>